<comment type="caution">
    <text evidence="2">The sequence shown here is derived from an EMBL/GenBank/DDBJ whole genome shotgun (WGS) entry which is preliminary data.</text>
</comment>
<protein>
    <submittedName>
        <fullName evidence="2">Uncharacterized protein</fullName>
    </submittedName>
</protein>
<proteinExistence type="predicted"/>
<dbReference type="EMBL" id="BFAD01000006">
    <property type="protein sequence ID" value="GBE84755.1"/>
    <property type="molecule type" value="Genomic_DNA"/>
</dbReference>
<reference evidence="2 3" key="1">
    <citation type="journal article" date="2018" name="Sci. Rep.">
        <title>Genome sequence of the cauliflower mushroom Sparassis crispa (Hanabiratake) and its association with beneficial usage.</title>
        <authorList>
            <person name="Kiyama R."/>
            <person name="Furutani Y."/>
            <person name="Kawaguchi K."/>
            <person name="Nakanishi T."/>
        </authorList>
    </citation>
    <scope>NUCLEOTIDE SEQUENCE [LARGE SCALE GENOMIC DNA]</scope>
</reference>
<evidence type="ECO:0000256" key="1">
    <source>
        <dbReference type="SAM" id="MobiDB-lite"/>
    </source>
</evidence>
<sequence length="244" mass="27915">MESLLYVVLYCSLLWLDHNQSLQDLASRVCAIFGSFNTFDHAEEFRSSGGKLKNQYYRIFTSGVRFSDTAIQEWLHAVMRFDSTYMVEYPRDIALAKVWENPAEFNTFWTNFLDGRTISNCDRVSRQLAVPRERSNSWRLSNVLPPAPVRPPRKRRAIARDELVRANAECIIISAPSLPRPDYTGPTTRSMVKRRRIDAPEVGAGPSLDSGINSRSNPRCLRPRPAKPDLTQQGPKNDRSRKRA</sequence>
<name>A0A401GRB3_9APHY</name>
<keyword evidence="3" id="KW-1185">Reference proteome</keyword>
<dbReference type="InParanoid" id="A0A401GRB3"/>
<dbReference type="RefSeq" id="XP_027615668.1">
    <property type="nucleotide sequence ID" value="XM_027759867.1"/>
</dbReference>
<gene>
    <name evidence="2" type="ORF">SCP_0607350</name>
</gene>
<accession>A0A401GRB3</accession>
<dbReference type="GeneID" id="38781672"/>
<evidence type="ECO:0000313" key="2">
    <source>
        <dbReference type="EMBL" id="GBE84755.1"/>
    </source>
</evidence>
<dbReference type="AlphaFoldDB" id="A0A401GRB3"/>
<organism evidence="2 3">
    <name type="scientific">Sparassis crispa</name>
    <dbReference type="NCBI Taxonomy" id="139825"/>
    <lineage>
        <taxon>Eukaryota</taxon>
        <taxon>Fungi</taxon>
        <taxon>Dikarya</taxon>
        <taxon>Basidiomycota</taxon>
        <taxon>Agaricomycotina</taxon>
        <taxon>Agaricomycetes</taxon>
        <taxon>Polyporales</taxon>
        <taxon>Sparassidaceae</taxon>
        <taxon>Sparassis</taxon>
    </lineage>
</organism>
<feature type="region of interest" description="Disordered" evidence="1">
    <location>
        <begin position="177"/>
        <end position="244"/>
    </location>
</feature>
<evidence type="ECO:0000313" key="3">
    <source>
        <dbReference type="Proteomes" id="UP000287166"/>
    </source>
</evidence>
<dbReference type="Proteomes" id="UP000287166">
    <property type="component" value="Unassembled WGS sequence"/>
</dbReference>